<keyword evidence="3 6" id="KW-0564">Palmitate</keyword>
<comment type="function">
    <text evidence="6">Part of the outer membrane protein assembly complex, which is involved in assembly and insertion of beta-barrel proteins into the outer membrane.</text>
</comment>
<dbReference type="RefSeq" id="WP_045751068.1">
    <property type="nucleotide sequence ID" value="NZ_LN794158.1"/>
</dbReference>
<dbReference type="PANTHER" id="PTHR37423:SF1">
    <property type="entry name" value="OUTER MEMBRANE PROTEIN ASSEMBLY FACTOR BAMD"/>
    <property type="match status" value="1"/>
</dbReference>
<keyword evidence="10" id="KW-1185">Reference proteome</keyword>
<evidence type="ECO:0000256" key="4">
    <source>
        <dbReference type="ARBA" id="ARBA00023237"/>
    </source>
</evidence>
<dbReference type="Pfam" id="PF13525">
    <property type="entry name" value="YfiO"/>
    <property type="match status" value="1"/>
</dbReference>
<dbReference type="EMBL" id="LN794158">
    <property type="protein sequence ID" value="CEN55855.1"/>
    <property type="molecule type" value="Genomic_DNA"/>
</dbReference>
<keyword evidence="2 6" id="KW-0472">Membrane</keyword>
<sequence>MKYSLAFFVAIWLTGCSIFGAPTELDETKSWPAERIYQEASTKMRDRDYEKAIKLFKTLESRYPHGKYAAQAQLETAFAFYKKSDPVSCTAAAERFIKLHPNHPNVDYAYYIRGLASFTERGVVDKLTSQEINDRDPKAMNASFLAFKELLTRYPDSRYAKDSALRMTYLVNALAAHELHVARYYMKRQAYLASVNRCKYVIENYPQSTSLEEALVIMISAYDLLQMQDLKEDTMRVLQTNYPNSKMLAKGAPSDERVWWKFWESLYN</sequence>
<dbReference type="HOGENOM" id="CLU_065982_0_1_4"/>
<name>A0A0B7IU75_9PROT</name>
<reference evidence="10" key="1">
    <citation type="submission" date="2014-12" db="EMBL/GenBank/DDBJ databases">
        <authorList>
            <person name="Salcher M.M."/>
        </authorList>
    </citation>
    <scope>NUCLEOTIDE SEQUENCE [LARGE SCALE GENOMIC DNA]</scope>
    <source>
        <strain evidence="10">MMS-10A-171</strain>
    </source>
</reference>
<dbReference type="GO" id="GO:1990063">
    <property type="term" value="C:Bam protein complex"/>
    <property type="evidence" value="ECO:0007669"/>
    <property type="project" value="TreeGrafter"/>
</dbReference>
<dbReference type="InterPro" id="IPR039565">
    <property type="entry name" value="BamD-like"/>
</dbReference>
<evidence type="ECO:0000313" key="9">
    <source>
        <dbReference type="EMBL" id="CEN55855.1"/>
    </source>
</evidence>
<feature type="domain" description="Outer membrane lipoprotein BamD-like" evidence="8">
    <location>
        <begin position="32"/>
        <end position="234"/>
    </location>
</feature>
<evidence type="ECO:0000256" key="7">
    <source>
        <dbReference type="SAM" id="SignalP"/>
    </source>
</evidence>
<keyword evidence="4 6" id="KW-0998">Cell outer membrane</keyword>
<dbReference type="InterPro" id="IPR011990">
    <property type="entry name" value="TPR-like_helical_dom_sf"/>
</dbReference>
<dbReference type="CDD" id="cd15830">
    <property type="entry name" value="BamD"/>
    <property type="match status" value="1"/>
</dbReference>
<dbReference type="GO" id="GO:0043165">
    <property type="term" value="P:Gram-negative-bacterium-type cell outer membrane assembly"/>
    <property type="evidence" value="ECO:0007669"/>
    <property type="project" value="UniProtKB-UniRule"/>
</dbReference>
<dbReference type="PANTHER" id="PTHR37423">
    <property type="entry name" value="SOLUBLE LYTIC MUREIN TRANSGLYCOSYLASE-RELATED"/>
    <property type="match status" value="1"/>
</dbReference>
<comment type="subunit">
    <text evidence="6">Part of the Bam complex.</text>
</comment>
<dbReference type="InterPro" id="IPR017689">
    <property type="entry name" value="BamD"/>
</dbReference>
<feature type="signal peptide" evidence="7">
    <location>
        <begin position="1"/>
        <end position="20"/>
    </location>
</feature>
<keyword evidence="5 6" id="KW-0449">Lipoprotein</keyword>
<organism evidence="9 10">
    <name type="scientific">Candidatus Methylopumilus turicensis</name>
    <dbReference type="NCBI Taxonomy" id="1581680"/>
    <lineage>
        <taxon>Bacteria</taxon>
        <taxon>Pseudomonadati</taxon>
        <taxon>Pseudomonadota</taxon>
        <taxon>Betaproteobacteria</taxon>
        <taxon>Nitrosomonadales</taxon>
        <taxon>Methylophilaceae</taxon>
        <taxon>Candidatus Methylopumilus</taxon>
    </lineage>
</organism>
<dbReference type="OrthoDB" id="9779191at2"/>
<proteinExistence type="inferred from homology"/>
<evidence type="ECO:0000256" key="1">
    <source>
        <dbReference type="ARBA" id="ARBA00022729"/>
    </source>
</evidence>
<evidence type="ECO:0000256" key="3">
    <source>
        <dbReference type="ARBA" id="ARBA00023139"/>
    </source>
</evidence>
<dbReference type="SUPFAM" id="SSF48452">
    <property type="entry name" value="TPR-like"/>
    <property type="match status" value="1"/>
</dbReference>
<dbReference type="GO" id="GO:0051205">
    <property type="term" value="P:protein insertion into membrane"/>
    <property type="evidence" value="ECO:0007669"/>
    <property type="project" value="UniProtKB-UniRule"/>
</dbReference>
<evidence type="ECO:0000313" key="10">
    <source>
        <dbReference type="Proteomes" id="UP000056322"/>
    </source>
</evidence>
<evidence type="ECO:0000259" key="8">
    <source>
        <dbReference type="Pfam" id="PF13525"/>
    </source>
</evidence>
<dbReference type="HAMAP" id="MF_00922">
    <property type="entry name" value="OM_assembly_BamD"/>
    <property type="match status" value="1"/>
</dbReference>
<protein>
    <recommendedName>
        <fullName evidence="6">Outer membrane protein assembly factor BamD</fullName>
    </recommendedName>
</protein>
<dbReference type="AlphaFoldDB" id="A0A0B7IU75"/>
<comment type="subcellular location">
    <subcellularLocation>
        <location evidence="6">Cell outer membrane</location>
        <topology evidence="6">Lipid-anchor</topology>
    </subcellularLocation>
</comment>
<dbReference type="KEGG" id="mbac:BN1209_0812"/>
<gene>
    <name evidence="6 9" type="primary">bamD</name>
    <name evidence="9" type="ORF">BN1209_0812</name>
</gene>
<evidence type="ECO:0000256" key="5">
    <source>
        <dbReference type="ARBA" id="ARBA00023288"/>
    </source>
</evidence>
<keyword evidence="1 6" id="KW-0732">Signal</keyword>
<dbReference type="Proteomes" id="UP000056322">
    <property type="component" value="Chromosome 1"/>
</dbReference>
<dbReference type="PROSITE" id="PS51257">
    <property type="entry name" value="PROKAR_LIPOPROTEIN"/>
    <property type="match status" value="1"/>
</dbReference>
<feature type="chain" id="PRO_5008984977" description="Outer membrane protein assembly factor BamD" evidence="7">
    <location>
        <begin position="21"/>
        <end position="268"/>
    </location>
</feature>
<comment type="similarity">
    <text evidence="6">Belongs to the BamD family.</text>
</comment>
<dbReference type="Gene3D" id="1.25.40.10">
    <property type="entry name" value="Tetratricopeptide repeat domain"/>
    <property type="match status" value="1"/>
</dbReference>
<evidence type="ECO:0000256" key="6">
    <source>
        <dbReference type="HAMAP-Rule" id="MF_00922"/>
    </source>
</evidence>
<evidence type="ECO:0000256" key="2">
    <source>
        <dbReference type="ARBA" id="ARBA00023136"/>
    </source>
</evidence>
<accession>A0A0B7IU75</accession>
<dbReference type="NCBIfam" id="TIGR03302">
    <property type="entry name" value="OM_YfiO"/>
    <property type="match status" value="1"/>
</dbReference>
<dbReference type="STRING" id="1581680.BN1209_0812"/>